<dbReference type="PROSITE" id="PS51761">
    <property type="entry name" value="GH11_3"/>
    <property type="match status" value="1"/>
</dbReference>
<evidence type="ECO:0000313" key="15">
    <source>
        <dbReference type="Proteomes" id="UP000053411"/>
    </source>
</evidence>
<dbReference type="Gene3D" id="2.60.120.180">
    <property type="match status" value="1"/>
</dbReference>
<proteinExistence type="inferred from homology"/>
<evidence type="ECO:0000256" key="5">
    <source>
        <dbReference type="ARBA" id="ARBA00022651"/>
    </source>
</evidence>
<accession>A0A0D2IBH1</accession>
<feature type="chain" id="PRO_5002255286" description="Endo-1,4-beta-xylanase" evidence="12">
    <location>
        <begin position="18"/>
        <end position="245"/>
    </location>
</feature>
<dbReference type="GeneID" id="27715623"/>
<evidence type="ECO:0000256" key="11">
    <source>
        <dbReference type="RuleBase" id="RU362015"/>
    </source>
</evidence>
<dbReference type="InterPro" id="IPR013319">
    <property type="entry name" value="GH11/12"/>
</dbReference>
<evidence type="ECO:0000256" key="4">
    <source>
        <dbReference type="ARBA" id="ARBA00012590"/>
    </source>
</evidence>
<evidence type="ECO:0000256" key="9">
    <source>
        <dbReference type="ARBA" id="ARBA00023326"/>
    </source>
</evidence>
<evidence type="ECO:0000259" key="13">
    <source>
        <dbReference type="PROSITE" id="PS51761"/>
    </source>
</evidence>
<dbReference type="AlphaFoldDB" id="A0A0D2IBH1"/>
<dbReference type="GO" id="GO:0031176">
    <property type="term" value="F:endo-1,4-beta-xylanase activity"/>
    <property type="evidence" value="ECO:0007669"/>
    <property type="project" value="UniProtKB-UniRule"/>
</dbReference>
<dbReference type="PROSITE" id="PS00777">
    <property type="entry name" value="GH11_2"/>
    <property type="match status" value="1"/>
</dbReference>
<evidence type="ECO:0000256" key="12">
    <source>
        <dbReference type="SAM" id="SignalP"/>
    </source>
</evidence>
<dbReference type="InterPro" id="IPR033119">
    <property type="entry name" value="GH11_AS_2"/>
</dbReference>
<sequence length="245" mass="26056">MVSLSTLFLALTTAALGVYSAPSGHLSERNSFAPSKALVERTSPGEGTNNGYFYSFYTDGGGTVSYNNGAGGSYTTQWTNCGNFVAGKGWMPGSARNVLALDVLLFLFSHIRPSTTTAPSAPLAMPYLSVYGWTTGPLVEYYILESYGTYNPASSGLTYKGQVQSDGGTYNIYTAQRVNAPSIQGTATFTQYWSVRTAKRVGGTVTTSNHFAAWAKLGMHLGTFNYQIVATEGYQSSGSSSITVS</sequence>
<evidence type="ECO:0000256" key="8">
    <source>
        <dbReference type="ARBA" id="ARBA00023295"/>
    </source>
</evidence>
<keyword evidence="15" id="KW-1185">Reference proteome</keyword>
<keyword evidence="7 10" id="KW-0119">Carbohydrate metabolism</keyword>
<feature type="signal peptide" evidence="12">
    <location>
        <begin position="1"/>
        <end position="17"/>
    </location>
</feature>
<protein>
    <recommendedName>
        <fullName evidence="4 10">Endo-1,4-beta-xylanase</fullName>
        <ecNumber evidence="4 10">3.2.1.8</ecNumber>
    </recommendedName>
</protein>
<dbReference type="InterPro" id="IPR018208">
    <property type="entry name" value="GH11_AS_1"/>
</dbReference>
<dbReference type="Proteomes" id="UP000053411">
    <property type="component" value="Unassembled WGS sequence"/>
</dbReference>
<keyword evidence="6 10" id="KW-0378">Hydrolase</keyword>
<evidence type="ECO:0000256" key="10">
    <source>
        <dbReference type="PROSITE-ProRule" id="PRU01097"/>
    </source>
</evidence>
<comment type="catalytic activity">
    <reaction evidence="1 10 11">
        <text>Endohydrolysis of (1-&gt;4)-beta-D-xylosidic linkages in xylans.</text>
        <dbReference type="EC" id="3.2.1.8"/>
    </reaction>
</comment>
<feature type="active site" description="Nucleophile" evidence="10">
    <location>
        <position position="140"/>
    </location>
</feature>
<reference evidence="14 15" key="1">
    <citation type="submission" date="2015-01" db="EMBL/GenBank/DDBJ databases">
        <title>The Genome Sequence of Fonsecaea multimorphosa CBS 102226.</title>
        <authorList>
            <consortium name="The Broad Institute Genomics Platform"/>
            <person name="Cuomo C."/>
            <person name="de Hoog S."/>
            <person name="Gorbushina A."/>
            <person name="Stielow B."/>
            <person name="Teixiera M."/>
            <person name="Abouelleil A."/>
            <person name="Chapman S.B."/>
            <person name="Priest M."/>
            <person name="Young S.K."/>
            <person name="Wortman J."/>
            <person name="Nusbaum C."/>
            <person name="Birren B."/>
        </authorList>
    </citation>
    <scope>NUCLEOTIDE SEQUENCE [LARGE SCALE GENOMIC DNA]</scope>
    <source>
        <strain evidence="14 15">CBS 102226</strain>
    </source>
</reference>
<dbReference type="FunFam" id="2.60.120.180:FF:000001">
    <property type="entry name" value="Endo-1,4-beta-xylanase"/>
    <property type="match status" value="1"/>
</dbReference>
<evidence type="ECO:0000256" key="7">
    <source>
        <dbReference type="ARBA" id="ARBA00023277"/>
    </source>
</evidence>
<dbReference type="OrthoDB" id="2115822at2759"/>
<evidence type="ECO:0000256" key="6">
    <source>
        <dbReference type="ARBA" id="ARBA00022801"/>
    </source>
</evidence>
<comment type="pathway">
    <text evidence="2 10 11">Glycan degradation; xylan degradation.</text>
</comment>
<keyword evidence="12" id="KW-0732">Signal</keyword>
<dbReference type="Pfam" id="PF00457">
    <property type="entry name" value="Glyco_hydro_11"/>
    <property type="match status" value="1"/>
</dbReference>
<comment type="similarity">
    <text evidence="3 10 11">Belongs to the glycosyl hydrolase 11 (cellulase G) family.</text>
</comment>
<evidence type="ECO:0000256" key="1">
    <source>
        <dbReference type="ARBA" id="ARBA00000681"/>
    </source>
</evidence>
<keyword evidence="9 10" id="KW-0624">Polysaccharide degradation</keyword>
<dbReference type="STRING" id="1442371.A0A0D2IBH1"/>
<gene>
    <name evidence="14" type="ORF">Z520_09877</name>
</gene>
<dbReference type="InterPro" id="IPR033123">
    <property type="entry name" value="GH11_dom"/>
</dbReference>
<dbReference type="PROSITE" id="PS00776">
    <property type="entry name" value="GH11_1"/>
    <property type="match status" value="1"/>
</dbReference>
<dbReference type="PANTHER" id="PTHR46828:SF2">
    <property type="entry name" value="ENDO-1,4-BETA-XYLANASE A-RELATED"/>
    <property type="match status" value="1"/>
</dbReference>
<evidence type="ECO:0000256" key="3">
    <source>
        <dbReference type="ARBA" id="ARBA00007792"/>
    </source>
</evidence>
<dbReference type="PRINTS" id="PR00911">
    <property type="entry name" value="GLHYDRLASE11"/>
</dbReference>
<dbReference type="VEuPathDB" id="FungiDB:Z520_09877"/>
<dbReference type="InterPro" id="IPR001137">
    <property type="entry name" value="Glyco_hydro_11"/>
</dbReference>
<dbReference type="SUPFAM" id="SSF49899">
    <property type="entry name" value="Concanavalin A-like lectins/glucanases"/>
    <property type="match status" value="1"/>
</dbReference>
<organism evidence="14 15">
    <name type="scientific">Fonsecaea multimorphosa CBS 102226</name>
    <dbReference type="NCBI Taxonomy" id="1442371"/>
    <lineage>
        <taxon>Eukaryota</taxon>
        <taxon>Fungi</taxon>
        <taxon>Dikarya</taxon>
        <taxon>Ascomycota</taxon>
        <taxon>Pezizomycotina</taxon>
        <taxon>Eurotiomycetes</taxon>
        <taxon>Chaetothyriomycetidae</taxon>
        <taxon>Chaetothyriales</taxon>
        <taxon>Herpotrichiellaceae</taxon>
        <taxon>Fonsecaea</taxon>
    </lineage>
</organism>
<evidence type="ECO:0000313" key="14">
    <source>
        <dbReference type="EMBL" id="KIX94491.1"/>
    </source>
</evidence>
<name>A0A0D2IBH1_9EURO</name>
<keyword evidence="8 10" id="KW-0326">Glycosidase</keyword>
<dbReference type="RefSeq" id="XP_016628614.1">
    <property type="nucleotide sequence ID" value="XM_016780371.1"/>
</dbReference>
<dbReference type="UniPathway" id="UPA00114"/>
<feature type="active site" description="Proton donor" evidence="10">
    <location>
        <position position="232"/>
    </location>
</feature>
<feature type="domain" description="GH11" evidence="13">
    <location>
        <begin position="40"/>
        <end position="245"/>
    </location>
</feature>
<evidence type="ECO:0000256" key="2">
    <source>
        <dbReference type="ARBA" id="ARBA00004851"/>
    </source>
</evidence>
<dbReference type="EMBL" id="KN848087">
    <property type="protein sequence ID" value="KIX94491.1"/>
    <property type="molecule type" value="Genomic_DNA"/>
</dbReference>
<dbReference type="PANTHER" id="PTHR46828">
    <property type="entry name" value="ENDO-1,4-BETA-XYLANASE A-RELATED"/>
    <property type="match status" value="1"/>
</dbReference>
<dbReference type="GO" id="GO:0045493">
    <property type="term" value="P:xylan catabolic process"/>
    <property type="evidence" value="ECO:0007669"/>
    <property type="project" value="UniProtKB-UniRule"/>
</dbReference>
<dbReference type="InterPro" id="IPR013320">
    <property type="entry name" value="ConA-like_dom_sf"/>
</dbReference>
<dbReference type="EC" id="3.2.1.8" evidence="4 10"/>
<keyword evidence="5 10" id="KW-0858">Xylan degradation</keyword>